<feature type="domain" description="N-acetyltransferase" evidence="1">
    <location>
        <begin position="178"/>
        <end position="316"/>
    </location>
</feature>
<dbReference type="InterPro" id="IPR038740">
    <property type="entry name" value="BioF2-like_GNAT_dom"/>
</dbReference>
<keyword evidence="2" id="KW-0808">Transferase</keyword>
<evidence type="ECO:0000313" key="3">
    <source>
        <dbReference type="Proteomes" id="UP000520156"/>
    </source>
</evidence>
<evidence type="ECO:0000259" key="1">
    <source>
        <dbReference type="PROSITE" id="PS51186"/>
    </source>
</evidence>
<dbReference type="GO" id="GO:0016747">
    <property type="term" value="F:acyltransferase activity, transferring groups other than amino-acyl groups"/>
    <property type="evidence" value="ECO:0007669"/>
    <property type="project" value="InterPro"/>
</dbReference>
<dbReference type="Proteomes" id="UP000520156">
    <property type="component" value="Unassembled WGS sequence"/>
</dbReference>
<organism evidence="2 3">
    <name type="scientific">Novosphingobium aerophilum</name>
    <dbReference type="NCBI Taxonomy" id="2839843"/>
    <lineage>
        <taxon>Bacteria</taxon>
        <taxon>Pseudomonadati</taxon>
        <taxon>Pseudomonadota</taxon>
        <taxon>Alphaproteobacteria</taxon>
        <taxon>Sphingomonadales</taxon>
        <taxon>Sphingomonadaceae</taxon>
        <taxon>Novosphingobium</taxon>
    </lineage>
</organism>
<dbReference type="SUPFAM" id="SSF55729">
    <property type="entry name" value="Acyl-CoA N-acyltransferases (Nat)"/>
    <property type="match status" value="1"/>
</dbReference>
<sequence>MIAVEYLRDLRKVSADDTLSDLLARAAAPFDRTEWWERLQRYCDLDPIFVVARGRDGLALLPLQTQGDNLSALANWYTFRWKPLITPGANPAPLLEAIARDLGRRTWRVSLPLLPEEDGTGSSLTRAFRRAGWITRCVSHDSNHILRVMGRSYADYVAGRPGPLRTTLRRKSGRVGCVVHTRFAEEVWSAYEAVYRDSWKPEEGSPDFLRAFAEAESCEGRLRLGIATIDGEPAAAQLWTVENGTAYIHKLAHRETARKASPGTILSAALFAHVMDQDRVDLIDFGTGNDAYKADWMEDVRPRYHLVALRTTSPRTWWHLARAASARLAKPGRRRLARLRLARRASPR</sequence>
<dbReference type="RefSeq" id="WP_185682287.1">
    <property type="nucleotide sequence ID" value="NZ_JACLAU010000003.1"/>
</dbReference>
<protein>
    <submittedName>
        <fullName evidence="2">GNAT family N-acetyltransferase</fullName>
    </submittedName>
</protein>
<comment type="caution">
    <text evidence="2">The sequence shown here is derived from an EMBL/GenBank/DDBJ whole genome shotgun (WGS) entry which is preliminary data.</text>
</comment>
<evidence type="ECO:0000313" key="2">
    <source>
        <dbReference type="EMBL" id="MBC2650869.1"/>
    </source>
</evidence>
<accession>A0A7X1KB55</accession>
<dbReference type="EMBL" id="JACLAU010000003">
    <property type="protein sequence ID" value="MBC2650869.1"/>
    <property type="molecule type" value="Genomic_DNA"/>
</dbReference>
<gene>
    <name evidence="2" type="ORF">H7F49_04065</name>
</gene>
<reference evidence="2 3" key="1">
    <citation type="submission" date="2020-08" db="EMBL/GenBank/DDBJ databases">
        <title>The genome sequence of Novosphingobium flavum 4Y4.</title>
        <authorList>
            <person name="Liu Y."/>
        </authorList>
    </citation>
    <scope>NUCLEOTIDE SEQUENCE [LARGE SCALE GENOMIC DNA]</scope>
    <source>
        <strain evidence="2 3">4Y4</strain>
    </source>
</reference>
<dbReference type="Pfam" id="PF13480">
    <property type="entry name" value="Acetyltransf_6"/>
    <property type="match status" value="1"/>
</dbReference>
<dbReference type="AlphaFoldDB" id="A0A7X1KB55"/>
<dbReference type="Gene3D" id="3.40.630.30">
    <property type="match status" value="1"/>
</dbReference>
<name>A0A7X1KB55_9SPHN</name>
<dbReference type="InterPro" id="IPR000182">
    <property type="entry name" value="GNAT_dom"/>
</dbReference>
<dbReference type="InterPro" id="IPR016181">
    <property type="entry name" value="Acyl_CoA_acyltransferase"/>
</dbReference>
<keyword evidence="3" id="KW-1185">Reference proteome</keyword>
<proteinExistence type="predicted"/>
<dbReference type="PROSITE" id="PS51186">
    <property type="entry name" value="GNAT"/>
    <property type="match status" value="1"/>
</dbReference>